<evidence type="ECO:0008006" key="4">
    <source>
        <dbReference type="Google" id="ProtNLM"/>
    </source>
</evidence>
<protein>
    <recommendedName>
        <fullName evidence="4">GAF domain-containing protein</fullName>
    </recommendedName>
</protein>
<dbReference type="GeneID" id="7443324"/>
<sequence>MKNLTCPSLYQGTSPSQVASSAGASGGYTVLAATAVLSAMASSLATAFVLKRLNRRQQRSSSRHPSLKRESNSNVSGSYASALDLFDEAEHDEHEQDALDVSNEHKRSSIITRATTCSDYTDADGSTLLPRQPQEEEGAHHVSLPQSQSQQQQQELEKPRPRRVPQHQYNHQPSSDTTNTPQEQSTPAHQILNYPEESQSHKSHFNRQSSLESDVPSDEWFQKFIVDSSFNADEIDPEEINNRSGLNEYLERVGNDKVGSLRQVRRSIMGRRSISTGGGSQENEGGEGYYNNASIGSTASSSAVVGSGSPNTTSRGDKQRSVTIAAHHPNSASFNLKNRRRSSIENMYSNPSVYGRRRSSLYNRRRLSSITGGSANRGDLTRCSACDSITTYDEEDNQETNFSFEHNHQKQFPSHLSRSKRRLLSEQDSYISETEILVKGEMGFEESIMGLVRDLPSSLQLLRQTRAISALAHRLMAAPDEAACIEEVTKLLAVMFGLKRVSFAMLTGTEHFLLKRVVIKQKELGESTKDDVNASFTSSGNATNATASGSFGSTFELEYLDSDYKRPLEGTAAGICAHTLKEHYTPQTEFSDFATHKVFYKQGLNTVLATPILVNGNKCAGCILLSMKEIDAFKKPDRVLIADIASLMGANLYAKRLKKASDDANKISREMLHSFVPEKVLEKIEGYWDAKSEKYKRRKDISSSSPDGSVVGAESTAAESTVSSGSTPKEAARSNSWYVANMDWGEADAEKE</sequence>
<feature type="compositionally biased region" description="Polar residues" evidence="1">
    <location>
        <begin position="167"/>
        <end position="187"/>
    </location>
</feature>
<accession>B8LC28</accession>
<evidence type="ECO:0000313" key="3">
    <source>
        <dbReference type="Proteomes" id="UP000001449"/>
    </source>
</evidence>
<feature type="compositionally biased region" description="Low complexity" evidence="1">
    <location>
        <begin position="289"/>
        <end position="309"/>
    </location>
</feature>
<reference evidence="2 3" key="1">
    <citation type="journal article" date="2004" name="Science">
        <title>The genome of the diatom Thalassiosira pseudonana: ecology, evolution, and metabolism.</title>
        <authorList>
            <person name="Armbrust E.V."/>
            <person name="Berges J.A."/>
            <person name="Bowler C."/>
            <person name="Green B.R."/>
            <person name="Martinez D."/>
            <person name="Putnam N.H."/>
            <person name="Zhou S."/>
            <person name="Allen A.E."/>
            <person name="Apt K.E."/>
            <person name="Bechner M."/>
            <person name="Brzezinski M.A."/>
            <person name="Chaal B.K."/>
            <person name="Chiovitti A."/>
            <person name="Davis A.K."/>
            <person name="Demarest M.S."/>
            <person name="Detter J.C."/>
            <person name="Glavina T."/>
            <person name="Goodstein D."/>
            <person name="Hadi M.Z."/>
            <person name="Hellsten U."/>
            <person name="Hildebrand M."/>
            <person name="Jenkins B.D."/>
            <person name="Jurka J."/>
            <person name="Kapitonov V.V."/>
            <person name="Kroger N."/>
            <person name="Lau W.W."/>
            <person name="Lane T.W."/>
            <person name="Larimer F.W."/>
            <person name="Lippmeier J.C."/>
            <person name="Lucas S."/>
            <person name="Medina M."/>
            <person name="Montsant A."/>
            <person name="Obornik M."/>
            <person name="Parker M.S."/>
            <person name="Palenik B."/>
            <person name="Pazour G.J."/>
            <person name="Richardson P.M."/>
            <person name="Rynearson T.A."/>
            <person name="Saito M.A."/>
            <person name="Schwartz D.C."/>
            <person name="Thamatrakoln K."/>
            <person name="Valentin K."/>
            <person name="Vardi A."/>
            <person name="Wilkerson F.P."/>
            <person name="Rokhsar D.S."/>
        </authorList>
    </citation>
    <scope>NUCLEOTIDE SEQUENCE [LARGE SCALE GENOMIC DNA]</scope>
    <source>
        <strain evidence="2 3">CCMP1335</strain>
    </source>
</reference>
<dbReference type="HOGENOM" id="CLU_370301_0_0_1"/>
<dbReference type="AlphaFoldDB" id="B8LC28"/>
<dbReference type="InterPro" id="IPR029016">
    <property type="entry name" value="GAF-like_dom_sf"/>
</dbReference>
<dbReference type="KEGG" id="tps:THAPSDRAFT_8797"/>
<name>B8LC28_THAPS</name>
<dbReference type="Proteomes" id="UP000001449">
    <property type="component" value="Chromosome 11"/>
</dbReference>
<feature type="region of interest" description="Disordered" evidence="1">
    <location>
        <begin position="118"/>
        <end position="187"/>
    </location>
</feature>
<feature type="compositionally biased region" description="Basic residues" evidence="1">
    <location>
        <begin position="56"/>
        <end position="66"/>
    </location>
</feature>
<evidence type="ECO:0000313" key="2">
    <source>
        <dbReference type="EMBL" id="EED87146.1"/>
    </source>
</evidence>
<reference evidence="2 3" key="2">
    <citation type="journal article" date="2008" name="Nature">
        <title>The Phaeodactylum genome reveals the evolutionary history of diatom genomes.</title>
        <authorList>
            <person name="Bowler C."/>
            <person name="Allen A.E."/>
            <person name="Badger J.H."/>
            <person name="Grimwood J."/>
            <person name="Jabbari K."/>
            <person name="Kuo A."/>
            <person name="Maheswari U."/>
            <person name="Martens C."/>
            <person name="Maumus F."/>
            <person name="Otillar R.P."/>
            <person name="Rayko E."/>
            <person name="Salamov A."/>
            <person name="Vandepoele K."/>
            <person name="Beszteri B."/>
            <person name="Gruber A."/>
            <person name="Heijde M."/>
            <person name="Katinka M."/>
            <person name="Mock T."/>
            <person name="Valentin K."/>
            <person name="Verret F."/>
            <person name="Berges J.A."/>
            <person name="Brownlee C."/>
            <person name="Cadoret J.P."/>
            <person name="Chiovitti A."/>
            <person name="Choi C.J."/>
            <person name="Coesel S."/>
            <person name="De Martino A."/>
            <person name="Detter J.C."/>
            <person name="Durkin C."/>
            <person name="Falciatore A."/>
            <person name="Fournet J."/>
            <person name="Haruta M."/>
            <person name="Huysman M.J."/>
            <person name="Jenkins B.D."/>
            <person name="Jiroutova K."/>
            <person name="Jorgensen R.E."/>
            <person name="Joubert Y."/>
            <person name="Kaplan A."/>
            <person name="Kroger N."/>
            <person name="Kroth P.G."/>
            <person name="La Roche J."/>
            <person name="Lindquist E."/>
            <person name="Lommer M."/>
            <person name="Martin-Jezequel V."/>
            <person name="Lopez P.J."/>
            <person name="Lucas S."/>
            <person name="Mangogna M."/>
            <person name="McGinnis K."/>
            <person name="Medlin L.K."/>
            <person name="Montsant A."/>
            <person name="Oudot-Le Secq M.P."/>
            <person name="Napoli C."/>
            <person name="Obornik M."/>
            <person name="Parker M.S."/>
            <person name="Petit J.L."/>
            <person name="Porcel B.M."/>
            <person name="Poulsen N."/>
            <person name="Robison M."/>
            <person name="Rychlewski L."/>
            <person name="Rynearson T.A."/>
            <person name="Schmutz J."/>
            <person name="Shapiro H."/>
            <person name="Siaut M."/>
            <person name="Stanley M."/>
            <person name="Sussman M.R."/>
            <person name="Taylor A.R."/>
            <person name="Vardi A."/>
            <person name="von Dassow P."/>
            <person name="Vyverman W."/>
            <person name="Willis A."/>
            <person name="Wyrwicz L.S."/>
            <person name="Rokhsar D.S."/>
            <person name="Weissenbach J."/>
            <person name="Armbrust E.V."/>
            <person name="Green B.R."/>
            <person name="Van de Peer Y."/>
            <person name="Grigoriev I.V."/>
        </authorList>
    </citation>
    <scope>NUCLEOTIDE SEQUENCE [LARGE SCALE GENOMIC DNA]</scope>
    <source>
        <strain evidence="2 3">CCMP1335</strain>
    </source>
</reference>
<dbReference type="InParanoid" id="B8LC28"/>
<feature type="compositionally biased region" description="Low complexity" evidence="1">
    <location>
        <begin position="712"/>
        <end position="727"/>
    </location>
</feature>
<feature type="region of interest" description="Disordered" evidence="1">
    <location>
        <begin position="269"/>
        <end position="343"/>
    </location>
</feature>
<gene>
    <name evidence="2" type="ORF">THAPSDRAFT_8797</name>
</gene>
<evidence type="ECO:0000256" key="1">
    <source>
        <dbReference type="SAM" id="MobiDB-lite"/>
    </source>
</evidence>
<dbReference type="SUPFAM" id="SSF55781">
    <property type="entry name" value="GAF domain-like"/>
    <property type="match status" value="1"/>
</dbReference>
<feature type="region of interest" description="Disordered" evidence="1">
    <location>
        <begin position="698"/>
        <end position="734"/>
    </location>
</feature>
<organism evidence="2 3">
    <name type="scientific">Thalassiosira pseudonana</name>
    <name type="common">Marine diatom</name>
    <name type="synonym">Cyclotella nana</name>
    <dbReference type="NCBI Taxonomy" id="35128"/>
    <lineage>
        <taxon>Eukaryota</taxon>
        <taxon>Sar</taxon>
        <taxon>Stramenopiles</taxon>
        <taxon>Ochrophyta</taxon>
        <taxon>Bacillariophyta</taxon>
        <taxon>Coscinodiscophyceae</taxon>
        <taxon>Thalassiosirophycidae</taxon>
        <taxon>Thalassiosirales</taxon>
        <taxon>Thalassiosiraceae</taxon>
        <taxon>Thalassiosira</taxon>
    </lineage>
</organism>
<feature type="region of interest" description="Disordered" evidence="1">
    <location>
        <begin position="56"/>
        <end position="76"/>
    </location>
</feature>
<dbReference type="Gene3D" id="3.30.450.40">
    <property type="match status" value="1"/>
</dbReference>
<keyword evidence="3" id="KW-1185">Reference proteome</keyword>
<dbReference type="EMBL" id="DS999415">
    <property type="protein sequence ID" value="EED87146.1"/>
    <property type="molecule type" value="Genomic_DNA"/>
</dbReference>
<dbReference type="PaxDb" id="35128-Thaps8797"/>
<proteinExistence type="predicted"/>
<dbReference type="RefSeq" id="XP_002296450.1">
    <property type="nucleotide sequence ID" value="XM_002296414.1"/>
</dbReference>